<sequence>MEKVRLTLDELQVQSFATTEQGAGRRGTVHGHDAPSDAVECPTADPAYGTCWASCNGCSNSCDCETGNCTVEEECWFTDWGPCTWGSRGGPSDC</sequence>
<organism evidence="2 3">
    <name type="scientific">Longimicrobium terrae</name>
    <dbReference type="NCBI Taxonomy" id="1639882"/>
    <lineage>
        <taxon>Bacteria</taxon>
        <taxon>Pseudomonadati</taxon>
        <taxon>Gemmatimonadota</taxon>
        <taxon>Longimicrobiia</taxon>
        <taxon>Longimicrobiales</taxon>
        <taxon>Longimicrobiaceae</taxon>
        <taxon>Longimicrobium</taxon>
    </lineage>
</organism>
<reference evidence="2 3" key="1">
    <citation type="submission" date="2020-08" db="EMBL/GenBank/DDBJ databases">
        <title>Genomic Encyclopedia of Type Strains, Phase IV (KMG-IV): sequencing the most valuable type-strain genomes for metagenomic binning, comparative biology and taxonomic classification.</title>
        <authorList>
            <person name="Goeker M."/>
        </authorList>
    </citation>
    <scope>NUCLEOTIDE SEQUENCE [LARGE SCALE GENOMIC DNA]</scope>
    <source>
        <strain evidence="2 3">DSM 29007</strain>
    </source>
</reference>
<feature type="region of interest" description="Disordered" evidence="1">
    <location>
        <begin position="17"/>
        <end position="36"/>
    </location>
</feature>
<comment type="caution">
    <text evidence="2">The sequence shown here is derived from an EMBL/GenBank/DDBJ whole genome shotgun (WGS) entry which is preliminary data.</text>
</comment>
<gene>
    <name evidence="2" type="ORF">HNQ61_001086</name>
</gene>
<keyword evidence="3" id="KW-1185">Reference proteome</keyword>
<dbReference type="EMBL" id="JACHIA010000002">
    <property type="protein sequence ID" value="MBB6069471.1"/>
    <property type="molecule type" value="Genomic_DNA"/>
</dbReference>
<dbReference type="NCBIfam" id="NF038180">
    <property type="entry name" value="leader_pinensin"/>
    <property type="match status" value="1"/>
</dbReference>
<name>A0A841GL55_9BACT</name>
<protein>
    <submittedName>
        <fullName evidence="2">Uncharacterized protein</fullName>
    </submittedName>
</protein>
<evidence type="ECO:0000313" key="3">
    <source>
        <dbReference type="Proteomes" id="UP000582837"/>
    </source>
</evidence>
<accession>A0A841GL55</accession>
<dbReference type="AlphaFoldDB" id="A0A841GL55"/>
<dbReference type="InterPro" id="IPR059231">
    <property type="entry name" value="Leader_pinensin"/>
</dbReference>
<evidence type="ECO:0000256" key="1">
    <source>
        <dbReference type="SAM" id="MobiDB-lite"/>
    </source>
</evidence>
<proteinExistence type="predicted"/>
<dbReference type="Proteomes" id="UP000582837">
    <property type="component" value="Unassembled WGS sequence"/>
</dbReference>
<evidence type="ECO:0000313" key="2">
    <source>
        <dbReference type="EMBL" id="MBB6069471.1"/>
    </source>
</evidence>
<dbReference type="RefSeq" id="WP_170037582.1">
    <property type="nucleotide sequence ID" value="NZ_JABDTL010000002.1"/>
</dbReference>